<evidence type="ECO:0000313" key="1">
    <source>
        <dbReference type="EMBL" id="CDG34302.1"/>
    </source>
</evidence>
<evidence type="ECO:0000313" key="2">
    <source>
        <dbReference type="Proteomes" id="UP000027590"/>
    </source>
</evidence>
<proteinExistence type="predicted"/>
<protein>
    <submittedName>
        <fullName evidence="1">Uncharacterized protein</fullName>
    </submittedName>
</protein>
<dbReference type="AlphaFoldDB" id="A0A7U7G714"/>
<dbReference type="EMBL" id="CBLY010000006">
    <property type="protein sequence ID" value="CDG34302.1"/>
    <property type="molecule type" value="Genomic_DNA"/>
</dbReference>
<reference evidence="1 2" key="1">
    <citation type="journal article" date="2014" name="Genome Biol. Evol.">
        <title>Acetic acid bacteria genomes reveal functional traits for adaptation to life in insect guts.</title>
        <authorList>
            <person name="Chouaia B."/>
            <person name="Gaiarsa S."/>
            <person name="Crotti E."/>
            <person name="Comandatore F."/>
            <person name="Degli Esposti M."/>
            <person name="Ricci I."/>
            <person name="Alma A."/>
            <person name="Favia G."/>
            <person name="Bandi C."/>
            <person name="Daffonchio D."/>
        </authorList>
    </citation>
    <scope>NUCLEOTIDE SEQUENCE [LARGE SCALE GENOMIC DNA]</scope>
    <source>
        <strain evidence="2">AM169</strain>
    </source>
</reference>
<organism evidence="1 2">
    <name type="scientific">Parasaccharibacter apium</name>
    <dbReference type="NCBI Taxonomy" id="1510841"/>
    <lineage>
        <taxon>Bacteria</taxon>
        <taxon>Pseudomonadati</taxon>
        <taxon>Pseudomonadota</taxon>
        <taxon>Alphaproteobacteria</taxon>
        <taxon>Acetobacterales</taxon>
        <taxon>Acetobacteraceae</taxon>
        <taxon>Parasaccharibacter</taxon>
    </lineage>
</organism>
<name>A0A7U7G714_9PROT</name>
<accession>A0A7U7G714</accession>
<dbReference type="RefSeq" id="WP_043560840.1">
    <property type="nucleotide sequence ID" value="NZ_CBLY010000006.1"/>
</dbReference>
<sequence>MTIALDPARLPKLDILSLARTGLILRAERETPDTGIPSFLTRSGWVELVTHHRRSTPDGIETEEQTANRLLPALERICARLLSEAARGAKAQDRQDASVFTVETDLFPSSTQTRIVLVADRTHPVACALIGTPEQITQLLASTDTKSGEA</sequence>
<reference evidence="1 2" key="2">
    <citation type="journal article" date="2014" name="PLoS ONE">
        <title>Evolution of mitochondria reconstructed from the energy metabolism of living bacteria.</title>
        <authorList>
            <person name="Degli Esposti M."/>
            <person name="Chouaia B."/>
            <person name="Comandatore F."/>
            <person name="Crotti E."/>
            <person name="Sassera D."/>
            <person name="Lievens P.M."/>
            <person name="Daffonchio D."/>
            <person name="Bandi C."/>
        </authorList>
    </citation>
    <scope>NUCLEOTIDE SEQUENCE [LARGE SCALE GENOMIC DNA]</scope>
    <source>
        <strain evidence="2">AM169</strain>
    </source>
</reference>
<dbReference type="Proteomes" id="UP000027590">
    <property type="component" value="Unassembled WGS sequence"/>
</dbReference>
<comment type="caution">
    <text evidence="1">The sequence shown here is derived from an EMBL/GenBank/DDBJ whole genome shotgun (WGS) entry which is preliminary data.</text>
</comment>
<gene>
    <name evidence="1" type="ORF">SACS_1564</name>
</gene>